<dbReference type="Pfam" id="PF23562">
    <property type="entry name" value="AMP-binding_C_3"/>
    <property type="match status" value="1"/>
</dbReference>
<dbReference type="PROSITE" id="PS00455">
    <property type="entry name" value="AMP_BINDING"/>
    <property type="match status" value="1"/>
</dbReference>
<feature type="transmembrane region" description="Helical" evidence="3">
    <location>
        <begin position="266"/>
        <end position="287"/>
    </location>
</feature>
<dbReference type="Pfam" id="PF00501">
    <property type="entry name" value="AMP-binding"/>
    <property type="match status" value="1"/>
</dbReference>
<dbReference type="AlphaFoldDB" id="A0AAN7Z8Z7"/>
<feature type="transmembrane region" description="Helical" evidence="3">
    <location>
        <begin position="6"/>
        <end position="30"/>
    </location>
</feature>
<dbReference type="InterPro" id="IPR020845">
    <property type="entry name" value="AMP-binding_CS"/>
</dbReference>
<dbReference type="SUPFAM" id="SSF56801">
    <property type="entry name" value="Acetyl-CoA synthetase-like"/>
    <property type="match status" value="1"/>
</dbReference>
<dbReference type="InterPro" id="IPR051414">
    <property type="entry name" value="Adenylate-forming_Reductase"/>
</dbReference>
<keyword evidence="3" id="KW-0812">Transmembrane</keyword>
<evidence type="ECO:0000259" key="5">
    <source>
        <dbReference type="Pfam" id="PF07993"/>
    </source>
</evidence>
<evidence type="ECO:0000256" key="2">
    <source>
        <dbReference type="ARBA" id="ARBA00022553"/>
    </source>
</evidence>
<keyword evidence="1" id="KW-0596">Phosphopantetheine</keyword>
<dbReference type="EMBL" id="JAWHQM010000035">
    <property type="protein sequence ID" value="KAK5633742.1"/>
    <property type="molecule type" value="Genomic_DNA"/>
</dbReference>
<evidence type="ECO:0000259" key="4">
    <source>
        <dbReference type="Pfam" id="PF00501"/>
    </source>
</evidence>
<organism evidence="6 7">
    <name type="scientific">Xylaria bambusicola</name>
    <dbReference type="NCBI Taxonomy" id="326684"/>
    <lineage>
        <taxon>Eukaryota</taxon>
        <taxon>Fungi</taxon>
        <taxon>Dikarya</taxon>
        <taxon>Ascomycota</taxon>
        <taxon>Pezizomycotina</taxon>
        <taxon>Sordariomycetes</taxon>
        <taxon>Xylariomycetidae</taxon>
        <taxon>Xylariales</taxon>
        <taxon>Xylariaceae</taxon>
        <taxon>Xylaria</taxon>
    </lineage>
</organism>
<evidence type="ECO:0000313" key="6">
    <source>
        <dbReference type="EMBL" id="KAK5633742.1"/>
    </source>
</evidence>
<dbReference type="InterPro" id="IPR013120">
    <property type="entry name" value="FAR_NAD-bd"/>
</dbReference>
<proteinExistence type="predicted"/>
<keyword evidence="3" id="KW-1133">Transmembrane helix</keyword>
<keyword evidence="7" id="KW-1185">Reference proteome</keyword>
<dbReference type="InterPro" id="IPR036291">
    <property type="entry name" value="NAD(P)-bd_dom_sf"/>
</dbReference>
<dbReference type="SUPFAM" id="SSF51735">
    <property type="entry name" value="NAD(P)-binding Rossmann-fold domains"/>
    <property type="match status" value="1"/>
</dbReference>
<dbReference type="PANTHER" id="PTHR43439:SF2">
    <property type="entry name" value="ENZYME, PUTATIVE (JCVI)-RELATED"/>
    <property type="match status" value="1"/>
</dbReference>
<dbReference type="Proteomes" id="UP001305414">
    <property type="component" value="Unassembled WGS sequence"/>
</dbReference>
<gene>
    <name evidence="6" type="ORF">RRF57_009457</name>
</gene>
<feature type="domain" description="AMP-dependent synthetase/ligase" evidence="4">
    <location>
        <begin position="58"/>
        <end position="348"/>
    </location>
</feature>
<comment type="caution">
    <text evidence="6">The sequence shown here is derived from an EMBL/GenBank/DDBJ whole genome shotgun (WGS) entry which is preliminary data.</text>
</comment>
<evidence type="ECO:0000256" key="1">
    <source>
        <dbReference type="ARBA" id="ARBA00022450"/>
    </source>
</evidence>
<feature type="domain" description="Thioester reductase (TE)" evidence="5">
    <location>
        <begin position="751"/>
        <end position="985"/>
    </location>
</feature>
<protein>
    <recommendedName>
        <fullName evidence="8">Polyketide synthase phosphopantetheine-binding domain-containing protein</fullName>
    </recommendedName>
</protein>
<accession>A0AAN7Z8Z7</accession>
<dbReference type="InterPro" id="IPR042099">
    <property type="entry name" value="ANL_N_sf"/>
</dbReference>
<dbReference type="Gene3D" id="3.40.50.720">
    <property type="entry name" value="NAD(P)-binding Rossmann-like Domain"/>
    <property type="match status" value="1"/>
</dbReference>
<sequence length="1114" mass="124664">MQPGSVTFSITFSTYVPSVVFAFFVVPLYYTKREGRAANSTEKDYGHRLLPHVVDNIASREPERECFSIPRSSDPKDGWKPVTFKQYANAINHTAHRIITNCGRPPVDTFPTIAYVGPNDARYLVLTLAAVKAGYKALFISPRNSQEGQLSLFDKTDCRILVFPKSHRAMVQPWLQERDMKAIETGPIENWFPETEVEPMPYPKTFEEARWEPLCVLHTSGSTGIPKPIIVRHGMLAISDIYHTKPDWNGRKIFVKGFCENIKRNFIPMPLFHAAGLFAFLTFSLYYETPVALGIPERPVSTDSIAECLENVDVQGTLLPPAILEDMSQSDRYIEPLRKLNIVCFAGDTDASIGNLAREAGNRLVESGVKLTNVISATEFFPFPVYLQPDTKLWQYFIINTEDFGADWRKVQGEDDVYQLVCVRKDKEPGIQGFFYTFPDDNEYDTKDLYKPHPTLPDHWIYFGRSDNIIVFSNGEKLNPVTIEEIVSDHPELSGALVAGQGRFQPILLLEPLTQPKNEAEAQALIDRVWPLVVTANKETVAHGQIGREFIRLSSPEKPFLRAGKGTIQRAGTLKLYKDEIDEIYEMAGQVSDAAAPELNLSSEQTLIESIRDLFHSRLGSRQVLEPDADFFASGVSTSIIFSREISRDKTVDSMQVISASRLLRAGLESAGYQIDAEAIATRVIYGNPTPEKLAKYILSRVRQGNVATAVEEEEHEIEDMKALWQKYTKDLPKAKLGRPNPSDDGQVVVLTGSTGMLGSYMLDQMIRSPRVKRIICLNRAQDGGKERQAFAMKSRGLATDTSKCTFLHANMSRLDFGLPRDVFNELLATADRFIHNAWPVNFNIPVQSFEPHIRSVRNIGDFASQAAKRVAVVFISSIGTGDRWDTSAGKLPERRLEDLTLPSGGYGRSKMVGSLILEDVARAGDFPAAVIRVGQIAGPQAEQGFWNKQEWLPSIIASSLYLGALPSDLGGFERVDWTPVESIAGLVLDVSGVSQDIAADDIAGYYHGVNPTSTTWTKLAPSVQDFYGTARIKQLVSFREWVDRLDESQSGDIQALDKNPGVKLLDSYRGMAAEGVQIVEFDMTRTTRRSPSMRNARPVTTELMRHWCRQWNF</sequence>
<keyword evidence="3" id="KW-0472">Membrane</keyword>
<dbReference type="Pfam" id="PF07993">
    <property type="entry name" value="NAD_binding_4"/>
    <property type="match status" value="1"/>
</dbReference>
<dbReference type="InterPro" id="IPR000873">
    <property type="entry name" value="AMP-dep_synth/lig_dom"/>
</dbReference>
<keyword evidence="2" id="KW-0597">Phosphoprotein</keyword>
<dbReference type="Gene3D" id="3.40.50.12780">
    <property type="entry name" value="N-terminal domain of ligase-like"/>
    <property type="match status" value="1"/>
</dbReference>
<reference evidence="6 7" key="1">
    <citation type="submission" date="2023-10" db="EMBL/GenBank/DDBJ databases">
        <title>Draft genome sequence of Xylaria bambusicola isolate GMP-LS, the root and basal stem rot pathogen of sugarcane in Indonesia.</title>
        <authorList>
            <person name="Selvaraj P."/>
            <person name="Muralishankar V."/>
            <person name="Muruganantham S."/>
            <person name="Sp S."/>
            <person name="Haryani S."/>
            <person name="Lau K.J.X."/>
            <person name="Naqvi N.I."/>
        </authorList>
    </citation>
    <scope>NUCLEOTIDE SEQUENCE [LARGE SCALE GENOMIC DNA]</scope>
    <source>
        <strain evidence="6">GMP-LS</strain>
    </source>
</reference>
<evidence type="ECO:0000313" key="7">
    <source>
        <dbReference type="Proteomes" id="UP001305414"/>
    </source>
</evidence>
<evidence type="ECO:0000256" key="3">
    <source>
        <dbReference type="SAM" id="Phobius"/>
    </source>
</evidence>
<dbReference type="PANTHER" id="PTHR43439">
    <property type="entry name" value="PHENYLACETATE-COENZYME A LIGASE"/>
    <property type="match status" value="1"/>
</dbReference>
<name>A0AAN7Z8Z7_9PEZI</name>
<evidence type="ECO:0008006" key="8">
    <source>
        <dbReference type="Google" id="ProtNLM"/>
    </source>
</evidence>